<feature type="region of interest" description="Disordered" evidence="5">
    <location>
        <begin position="300"/>
        <end position="323"/>
    </location>
</feature>
<dbReference type="SUPFAM" id="SSF54117">
    <property type="entry name" value="Interleukin 8-like chemokines"/>
    <property type="match status" value="1"/>
</dbReference>
<gene>
    <name evidence="8" type="primary">LOC111145491</name>
</gene>
<evidence type="ECO:0000256" key="4">
    <source>
        <dbReference type="ARBA" id="ARBA00023198"/>
    </source>
</evidence>
<dbReference type="OrthoDB" id="9834099at2759"/>
<keyword evidence="3" id="KW-0202">Cytokine</keyword>
<comment type="similarity">
    <text evidence="1">Belongs to the intercrine beta (chemokine CC) family.</text>
</comment>
<feature type="region of interest" description="Disordered" evidence="5">
    <location>
        <begin position="1"/>
        <end position="63"/>
    </location>
</feature>
<dbReference type="AlphaFoldDB" id="A0A2Y9J549"/>
<dbReference type="RefSeq" id="XP_022356093.1">
    <property type="nucleotide sequence ID" value="XM_022500385.1"/>
</dbReference>
<evidence type="ECO:0000313" key="8">
    <source>
        <dbReference type="RefSeq" id="XP_022356093.1"/>
    </source>
</evidence>
<dbReference type="GO" id="GO:0070098">
    <property type="term" value="P:chemokine-mediated signaling pathway"/>
    <property type="evidence" value="ECO:0007669"/>
    <property type="project" value="TreeGrafter"/>
</dbReference>
<dbReference type="GO" id="GO:0048020">
    <property type="term" value="F:CCR chemokine receptor binding"/>
    <property type="evidence" value="ECO:0007669"/>
    <property type="project" value="TreeGrafter"/>
</dbReference>
<protein>
    <submittedName>
        <fullName evidence="8">C-C motif chemokine 24</fullName>
    </submittedName>
</protein>
<keyword evidence="2" id="KW-0145">Chemotaxis</keyword>
<dbReference type="InterPro" id="IPR039809">
    <property type="entry name" value="Chemokine_b/g/d"/>
</dbReference>
<dbReference type="GO" id="GO:0048245">
    <property type="term" value="P:eosinophil chemotaxis"/>
    <property type="evidence" value="ECO:0007669"/>
    <property type="project" value="TreeGrafter"/>
</dbReference>
<dbReference type="GO" id="GO:0005615">
    <property type="term" value="C:extracellular space"/>
    <property type="evidence" value="ECO:0007669"/>
    <property type="project" value="UniProtKB-KW"/>
</dbReference>
<feature type="domain" description="Chemokine interleukin-8-like" evidence="6">
    <location>
        <begin position="234"/>
        <end position="293"/>
    </location>
</feature>
<dbReference type="InterPro" id="IPR001811">
    <property type="entry name" value="Chemokine_IL8-like_dom"/>
</dbReference>
<dbReference type="GeneID" id="111145491"/>
<evidence type="ECO:0000256" key="1">
    <source>
        <dbReference type="ARBA" id="ARBA00010868"/>
    </source>
</evidence>
<evidence type="ECO:0000256" key="3">
    <source>
        <dbReference type="ARBA" id="ARBA00022514"/>
    </source>
</evidence>
<evidence type="ECO:0000256" key="2">
    <source>
        <dbReference type="ARBA" id="ARBA00022500"/>
    </source>
</evidence>
<dbReference type="GO" id="GO:0008009">
    <property type="term" value="F:chemokine activity"/>
    <property type="evidence" value="ECO:0007669"/>
    <property type="project" value="InterPro"/>
</dbReference>
<dbReference type="GO" id="GO:0006954">
    <property type="term" value="P:inflammatory response"/>
    <property type="evidence" value="ECO:0007669"/>
    <property type="project" value="UniProtKB-KW"/>
</dbReference>
<dbReference type="InterPro" id="IPR036048">
    <property type="entry name" value="Interleukin_8-like_sf"/>
</dbReference>
<dbReference type="SMART" id="SM00199">
    <property type="entry name" value="SCY"/>
    <property type="match status" value="1"/>
</dbReference>
<keyword evidence="7" id="KW-1185">Reference proteome</keyword>
<organism evidence="7 8">
    <name type="scientific">Enhydra lutris kenyoni</name>
    <name type="common">northern sea otter</name>
    <dbReference type="NCBI Taxonomy" id="391180"/>
    <lineage>
        <taxon>Eukaryota</taxon>
        <taxon>Metazoa</taxon>
        <taxon>Chordata</taxon>
        <taxon>Craniata</taxon>
        <taxon>Vertebrata</taxon>
        <taxon>Euteleostomi</taxon>
        <taxon>Mammalia</taxon>
        <taxon>Eutheria</taxon>
        <taxon>Laurasiatheria</taxon>
        <taxon>Carnivora</taxon>
        <taxon>Caniformia</taxon>
        <taxon>Musteloidea</taxon>
        <taxon>Mustelidae</taxon>
        <taxon>Lutrinae</taxon>
        <taxon>Enhydra</taxon>
    </lineage>
</organism>
<dbReference type="FunFam" id="2.40.50.40:FF:000002">
    <property type="entry name" value="C-C motif chemokine"/>
    <property type="match status" value="1"/>
</dbReference>
<dbReference type="GO" id="GO:0061844">
    <property type="term" value="P:antimicrobial humoral immune response mediated by antimicrobial peptide"/>
    <property type="evidence" value="ECO:0007669"/>
    <property type="project" value="TreeGrafter"/>
</dbReference>
<dbReference type="Pfam" id="PF00048">
    <property type="entry name" value="IL8"/>
    <property type="match status" value="1"/>
</dbReference>
<dbReference type="KEGG" id="elk:111145491"/>
<feature type="compositionally biased region" description="Low complexity" evidence="5">
    <location>
        <begin position="9"/>
        <end position="38"/>
    </location>
</feature>
<accession>A0A2Y9J549</accession>
<proteinExistence type="inferred from homology"/>
<dbReference type="STRING" id="391180.A0A2Y9J549"/>
<name>A0A2Y9J549_ENHLU</name>
<dbReference type="PANTHER" id="PTHR12015:SF100">
    <property type="entry name" value="C-C MOTIF CHEMOKINE 24"/>
    <property type="match status" value="1"/>
</dbReference>
<dbReference type="Gene3D" id="2.40.50.40">
    <property type="match status" value="1"/>
</dbReference>
<dbReference type="Proteomes" id="UP000248482">
    <property type="component" value="Unplaced"/>
</dbReference>
<evidence type="ECO:0000256" key="5">
    <source>
        <dbReference type="SAM" id="MobiDB-lite"/>
    </source>
</evidence>
<evidence type="ECO:0000259" key="6">
    <source>
        <dbReference type="SMART" id="SM00199"/>
    </source>
</evidence>
<reference evidence="8" key="1">
    <citation type="submission" date="2025-08" db="UniProtKB">
        <authorList>
            <consortium name="RefSeq"/>
        </authorList>
    </citation>
    <scope>IDENTIFICATION</scope>
    <source>
        <tissue evidence="8">Blood</tissue>
    </source>
</reference>
<evidence type="ECO:0000313" key="7">
    <source>
        <dbReference type="Proteomes" id="UP000248482"/>
    </source>
</evidence>
<sequence length="323" mass="34011">MAAVAPAPLLGARGSSAPSASLRLSPLATAAEAAGSPASPKPRPAPSRPIQSRRPGVSEQRPLACKGLGPRAELFHAHAHAHAHAPALSVLMPIPPMRKLRSGEGPGCGRMAAEQNDKDCLIHLSSFIQPSRSLQATSLLPPVGQALRTFKAAWRGEEWGGGSMSAQFLPLILIKGRGRLGWSERHLILSSRTPALGPELHLPLMAGLATLGAGLLLLTLCAHCIAPAGSAPIPSSCCMSFISKKVPENRVASYQLSSASVCPMAGVIFTTRKGQKFCGDPKQHWVQMYVRKLDARRKKASRGVRAMTTKAPVQGKPANTTAI</sequence>
<dbReference type="CDD" id="cd00272">
    <property type="entry name" value="Chemokine_CC"/>
    <property type="match status" value="1"/>
</dbReference>
<dbReference type="PANTHER" id="PTHR12015">
    <property type="entry name" value="SMALL INDUCIBLE CYTOKINE A"/>
    <property type="match status" value="1"/>
</dbReference>
<keyword evidence="4" id="KW-0395">Inflammatory response</keyword>
<dbReference type="GO" id="GO:0030335">
    <property type="term" value="P:positive regulation of cell migration"/>
    <property type="evidence" value="ECO:0007669"/>
    <property type="project" value="TreeGrafter"/>
</dbReference>